<dbReference type="Pfam" id="PF03349">
    <property type="entry name" value="Toluene_X"/>
    <property type="match status" value="1"/>
</dbReference>
<accession>A0ABX0G857</accession>
<dbReference type="Proteomes" id="UP001515660">
    <property type="component" value="Unassembled WGS sequence"/>
</dbReference>
<keyword evidence="10" id="KW-1185">Reference proteome</keyword>
<gene>
    <name evidence="9" type="ORF">G8O29_12020</name>
</gene>
<keyword evidence="5 8" id="KW-0732">Signal</keyword>
<reference evidence="9 10" key="1">
    <citation type="journal article" date="2022" name="Microorganisms">
        <title>Genome Sequence and Characterization of a Xanthorhodopsin-Containing, Aerobic Anoxygenic Phototrophic Rhodobacter Species, Isolated from Mesophilic Conditions at Yellowstone National Park.</title>
        <authorList>
            <person name="Kyndt J.A."/>
            <person name="Robertson S."/>
            <person name="Shoffstall I.B."/>
            <person name="Ramaley R.F."/>
            <person name="Meyer T.E."/>
        </authorList>
    </citation>
    <scope>NUCLEOTIDE SEQUENCE [LARGE SCALE GENOMIC DNA]</scope>
    <source>
        <strain evidence="9 10">M37P</strain>
    </source>
</reference>
<keyword evidence="7" id="KW-0998">Cell outer membrane</keyword>
<evidence type="ECO:0000256" key="5">
    <source>
        <dbReference type="ARBA" id="ARBA00022729"/>
    </source>
</evidence>
<dbReference type="RefSeq" id="WP_166403489.1">
    <property type="nucleotide sequence ID" value="NZ_JAANHS010000008.1"/>
</dbReference>
<protein>
    <submittedName>
        <fullName evidence="9">Aromatic hydrocarbon degradation protein</fullName>
    </submittedName>
</protein>
<comment type="subcellular location">
    <subcellularLocation>
        <location evidence="1">Cell outer membrane</location>
        <topology evidence="1">Multi-pass membrane protein</topology>
    </subcellularLocation>
</comment>
<evidence type="ECO:0000256" key="7">
    <source>
        <dbReference type="ARBA" id="ARBA00023237"/>
    </source>
</evidence>
<evidence type="ECO:0000256" key="6">
    <source>
        <dbReference type="ARBA" id="ARBA00023136"/>
    </source>
</evidence>
<organism evidence="9 10">
    <name type="scientific">Rhodobacter calidifons</name>
    <dbReference type="NCBI Taxonomy" id="2715277"/>
    <lineage>
        <taxon>Bacteria</taxon>
        <taxon>Pseudomonadati</taxon>
        <taxon>Pseudomonadota</taxon>
        <taxon>Alphaproteobacteria</taxon>
        <taxon>Rhodobacterales</taxon>
        <taxon>Rhodobacter group</taxon>
        <taxon>Rhodobacter</taxon>
    </lineage>
</organism>
<evidence type="ECO:0000256" key="3">
    <source>
        <dbReference type="ARBA" id="ARBA00022452"/>
    </source>
</evidence>
<comment type="caution">
    <text evidence="9">The sequence shown here is derived from an EMBL/GenBank/DDBJ whole genome shotgun (WGS) entry which is preliminary data.</text>
</comment>
<dbReference type="EMBL" id="JAANHS010000008">
    <property type="protein sequence ID" value="NHB77465.1"/>
    <property type="molecule type" value="Genomic_DNA"/>
</dbReference>
<comment type="similarity">
    <text evidence="2">Belongs to the OmpP1/FadL family.</text>
</comment>
<name>A0ABX0G857_9RHOB</name>
<dbReference type="InterPro" id="IPR005017">
    <property type="entry name" value="OMPP1/FadL/TodX"/>
</dbReference>
<dbReference type="PANTHER" id="PTHR35093:SF8">
    <property type="entry name" value="OUTER MEMBRANE PROTEIN NMB0088-RELATED"/>
    <property type="match status" value="1"/>
</dbReference>
<dbReference type="PANTHER" id="PTHR35093">
    <property type="entry name" value="OUTER MEMBRANE PROTEIN NMB0088-RELATED"/>
    <property type="match status" value="1"/>
</dbReference>
<evidence type="ECO:0000256" key="2">
    <source>
        <dbReference type="ARBA" id="ARBA00008163"/>
    </source>
</evidence>
<dbReference type="Gene3D" id="2.40.160.60">
    <property type="entry name" value="Outer membrane protein transport protein (OMPP1/FadL/TodX)"/>
    <property type="match status" value="1"/>
</dbReference>
<keyword evidence="3" id="KW-1134">Transmembrane beta strand</keyword>
<evidence type="ECO:0000313" key="9">
    <source>
        <dbReference type="EMBL" id="NHB77465.1"/>
    </source>
</evidence>
<evidence type="ECO:0000313" key="10">
    <source>
        <dbReference type="Proteomes" id="UP001515660"/>
    </source>
</evidence>
<proteinExistence type="inferred from homology"/>
<evidence type="ECO:0000256" key="4">
    <source>
        <dbReference type="ARBA" id="ARBA00022692"/>
    </source>
</evidence>
<evidence type="ECO:0000256" key="1">
    <source>
        <dbReference type="ARBA" id="ARBA00004571"/>
    </source>
</evidence>
<evidence type="ECO:0000256" key="8">
    <source>
        <dbReference type="SAM" id="SignalP"/>
    </source>
</evidence>
<keyword evidence="4" id="KW-0812">Transmembrane</keyword>
<feature type="chain" id="PRO_5046993338" evidence="8">
    <location>
        <begin position="21"/>
        <end position="368"/>
    </location>
</feature>
<dbReference type="SUPFAM" id="SSF56935">
    <property type="entry name" value="Porins"/>
    <property type="match status" value="1"/>
</dbReference>
<sequence>MKQILMASVAVLVAASGATAGGIDRSGQGLGALFEKGRYLELSFGLASPSVSGTDVLSAPTGDVAGTYAQLAFSYKYDISDQLSMALNIDQPFGADILYDTTSLVLGGTMAKAESYAVTGILRYKLNDAFSVHGGLRMQHAKGDIRLQGLAYGGLSGYNVSLSGDWAPGYLVGVAFEKPEIALRVALTYNSAIKHGFGTIERVGAVQVAPGSETEVELPQSINLDFQTGIAKDTLVFGQIRWADWSEFQINPAFFTPIAGGGLVDLEDTVTYTLGVARRFNENWAGSVSLNYEGKGSDDLVSPLAPTNGRLGATLGAVYTMDNMKITAGINYTRVGDARPETGTPDTARASMTGNDVIGVGVKVGWSF</sequence>
<feature type="signal peptide" evidence="8">
    <location>
        <begin position="1"/>
        <end position="20"/>
    </location>
</feature>
<keyword evidence="6" id="KW-0472">Membrane</keyword>